<feature type="transmembrane region" description="Helical" evidence="1">
    <location>
        <begin position="95"/>
        <end position="115"/>
    </location>
</feature>
<name>A0A498HND8_MALDO</name>
<sequence length="224" mass="25826">MPETLPIPPCRVLIRTPLSDSCFRKYYNKENSGDSSEEVKIVERRLSVDRWEINFIQLSCGLQEQCSVWRRFEHHKGRLPPRRLQRLLSFRGRLWMFYLPLPLVPLLVFNLSCYINSKNWLIKKFGDSSDSGDKKRSKLAALRLWYPLLLEALPGYFFLPLDALCPQGIDELKDMRQICGTTTARRDNQKKEGKIDEAEAVGATLGVTKEVLAFIGNISVHPET</sequence>
<proteinExistence type="predicted"/>
<keyword evidence="1" id="KW-1133">Transmembrane helix</keyword>
<keyword evidence="1" id="KW-0812">Transmembrane</keyword>
<dbReference type="EMBL" id="RDQH01000342">
    <property type="protein sequence ID" value="RXH71794.1"/>
    <property type="molecule type" value="Genomic_DNA"/>
</dbReference>
<keyword evidence="3" id="KW-1185">Reference proteome</keyword>
<keyword evidence="1" id="KW-0472">Membrane</keyword>
<accession>A0A498HND8</accession>
<evidence type="ECO:0000313" key="2">
    <source>
        <dbReference type="EMBL" id="RXH71794.1"/>
    </source>
</evidence>
<organism evidence="2 3">
    <name type="scientific">Malus domestica</name>
    <name type="common">Apple</name>
    <name type="synonym">Pyrus malus</name>
    <dbReference type="NCBI Taxonomy" id="3750"/>
    <lineage>
        <taxon>Eukaryota</taxon>
        <taxon>Viridiplantae</taxon>
        <taxon>Streptophyta</taxon>
        <taxon>Embryophyta</taxon>
        <taxon>Tracheophyta</taxon>
        <taxon>Spermatophyta</taxon>
        <taxon>Magnoliopsida</taxon>
        <taxon>eudicotyledons</taxon>
        <taxon>Gunneridae</taxon>
        <taxon>Pentapetalae</taxon>
        <taxon>rosids</taxon>
        <taxon>fabids</taxon>
        <taxon>Rosales</taxon>
        <taxon>Rosaceae</taxon>
        <taxon>Amygdaloideae</taxon>
        <taxon>Maleae</taxon>
        <taxon>Malus</taxon>
    </lineage>
</organism>
<gene>
    <name evidence="2" type="ORF">DVH24_025295</name>
</gene>
<evidence type="ECO:0000256" key="1">
    <source>
        <dbReference type="SAM" id="Phobius"/>
    </source>
</evidence>
<dbReference type="Proteomes" id="UP000290289">
    <property type="component" value="Chromosome 16"/>
</dbReference>
<evidence type="ECO:0000313" key="3">
    <source>
        <dbReference type="Proteomes" id="UP000290289"/>
    </source>
</evidence>
<comment type="caution">
    <text evidence="2">The sequence shown here is derived from an EMBL/GenBank/DDBJ whole genome shotgun (WGS) entry which is preliminary data.</text>
</comment>
<reference evidence="2 3" key="1">
    <citation type="submission" date="2018-10" db="EMBL/GenBank/DDBJ databases">
        <title>A high-quality apple genome assembly.</title>
        <authorList>
            <person name="Hu J."/>
        </authorList>
    </citation>
    <scope>NUCLEOTIDE SEQUENCE [LARGE SCALE GENOMIC DNA]</scope>
    <source>
        <strain evidence="3">cv. HFTH1</strain>
        <tissue evidence="2">Young leaf</tissue>
    </source>
</reference>
<protein>
    <submittedName>
        <fullName evidence="2">Uncharacterized protein</fullName>
    </submittedName>
</protein>
<dbReference type="AlphaFoldDB" id="A0A498HND8"/>